<keyword evidence="1" id="KW-0175">Coiled coil</keyword>
<keyword evidence="3" id="KW-0472">Membrane</keyword>
<feature type="compositionally biased region" description="Low complexity" evidence="2">
    <location>
        <begin position="223"/>
        <end position="235"/>
    </location>
</feature>
<sequence length="394" mass="41645">MPDKRAKTSIRQIVKETLTPQRLSLLSWAFAAILFGSIGFASLQFGREAGPDRMSARYGQILPPGGDVATTASIGNSAGDPQVALMPTVNGRIATGADEIKNSQIETLQREVVALRRRLGALAEQNVSYSRRIAALEEELKQGVAAKTEATPNSKSAQPAPMPGKVKAAPPKPPAATSASPHPASPHKVEMPVEQSDKAVQKRIESVPAPETLSGNDTEMRKQLQQSSQAAIAAAGNKTGPDRIFEPVRIADLPKAGADPVVTGSIAPADTPEPADVKPPLITPSKPVGRSKGAGTSLINHSDFGAVVGRYPSPQKAAEAWKTFQEQNEERMRDLRPVIAKSDMDDNYALLVGPFGNAANAAVACLRLLEVTGTCHPALYVGDPLPELEMSKAN</sequence>
<feature type="compositionally biased region" description="Basic and acidic residues" evidence="2">
    <location>
        <begin position="187"/>
        <end position="205"/>
    </location>
</feature>
<feature type="region of interest" description="Disordered" evidence="2">
    <location>
        <begin position="266"/>
        <end position="293"/>
    </location>
</feature>
<gene>
    <name evidence="4" type="ORF">HK439_05690</name>
</gene>
<proteinExistence type="predicted"/>
<dbReference type="EMBL" id="JABFCZ010000005">
    <property type="protein sequence ID" value="MBD1545745.1"/>
    <property type="molecule type" value="Genomic_DNA"/>
</dbReference>
<comment type="caution">
    <text evidence="4">The sequence shown here is derived from an EMBL/GenBank/DDBJ whole genome shotgun (WGS) entry which is preliminary data.</text>
</comment>
<protein>
    <recommendedName>
        <fullName evidence="6">SPOR domain-containing protein</fullName>
    </recommendedName>
</protein>
<evidence type="ECO:0000256" key="3">
    <source>
        <dbReference type="SAM" id="Phobius"/>
    </source>
</evidence>
<feature type="region of interest" description="Disordered" evidence="2">
    <location>
        <begin position="145"/>
        <end position="240"/>
    </location>
</feature>
<evidence type="ECO:0000256" key="1">
    <source>
        <dbReference type="SAM" id="Coils"/>
    </source>
</evidence>
<dbReference type="Proteomes" id="UP000598467">
    <property type="component" value="Unassembled WGS sequence"/>
</dbReference>
<feature type="coiled-coil region" evidence="1">
    <location>
        <begin position="105"/>
        <end position="139"/>
    </location>
</feature>
<dbReference type="RefSeq" id="WP_190290416.1">
    <property type="nucleotide sequence ID" value="NZ_JABFCZ010000005.1"/>
</dbReference>
<reference evidence="4" key="1">
    <citation type="submission" date="2020-05" db="EMBL/GenBank/DDBJ databases">
        <title>Identification of trans-AT polyketide cluster in two marine bacteria, producers of a novel glutaramide-containing polyketide sesbanimide D and analogs.</title>
        <authorList>
            <person name="Kacar D."/>
            <person name="Rodriguez P."/>
            <person name="Canedo L."/>
            <person name="Gonzalez E."/>
            <person name="Galan B."/>
            <person name="De La Calle F."/>
            <person name="Garcia J.L."/>
        </authorList>
    </citation>
    <scope>NUCLEOTIDE SEQUENCE</scope>
    <source>
        <strain evidence="4">PHM038</strain>
    </source>
</reference>
<feature type="compositionally biased region" description="Low complexity" evidence="2">
    <location>
        <begin position="163"/>
        <end position="182"/>
    </location>
</feature>
<name>A0A926NX78_9HYPH</name>
<evidence type="ECO:0000256" key="2">
    <source>
        <dbReference type="SAM" id="MobiDB-lite"/>
    </source>
</evidence>
<dbReference type="AlphaFoldDB" id="A0A926NX78"/>
<feature type="transmembrane region" description="Helical" evidence="3">
    <location>
        <begin position="25"/>
        <end position="45"/>
    </location>
</feature>
<evidence type="ECO:0000313" key="4">
    <source>
        <dbReference type="EMBL" id="MBD1545745.1"/>
    </source>
</evidence>
<evidence type="ECO:0000313" key="5">
    <source>
        <dbReference type="Proteomes" id="UP000598467"/>
    </source>
</evidence>
<keyword evidence="3" id="KW-0812">Transmembrane</keyword>
<organism evidence="4 5">
    <name type="scientific">Roseibium aggregatum</name>
    <dbReference type="NCBI Taxonomy" id="187304"/>
    <lineage>
        <taxon>Bacteria</taxon>
        <taxon>Pseudomonadati</taxon>
        <taxon>Pseudomonadota</taxon>
        <taxon>Alphaproteobacteria</taxon>
        <taxon>Hyphomicrobiales</taxon>
        <taxon>Stappiaceae</taxon>
        <taxon>Roseibium</taxon>
    </lineage>
</organism>
<accession>A0A926NX78</accession>
<evidence type="ECO:0008006" key="6">
    <source>
        <dbReference type="Google" id="ProtNLM"/>
    </source>
</evidence>
<keyword evidence="3" id="KW-1133">Transmembrane helix</keyword>